<evidence type="ECO:0000256" key="7">
    <source>
        <dbReference type="ARBA" id="ARBA00022989"/>
    </source>
</evidence>
<evidence type="ECO:0000256" key="3">
    <source>
        <dbReference type="ARBA" id="ARBA00022475"/>
    </source>
</evidence>
<keyword evidence="12" id="KW-1185">Reference proteome</keyword>
<evidence type="ECO:0000256" key="8">
    <source>
        <dbReference type="ARBA" id="ARBA00023065"/>
    </source>
</evidence>
<accession>A0ABY8EF99</accession>
<feature type="transmembrane region" description="Helical" evidence="10">
    <location>
        <begin position="161"/>
        <end position="178"/>
    </location>
</feature>
<keyword evidence="3" id="KW-1003">Cell membrane</keyword>
<keyword evidence="7 10" id="KW-1133">Transmembrane helix</keyword>
<reference evidence="11 12" key="1">
    <citation type="submission" date="2023-03" db="EMBL/GenBank/DDBJ databases">
        <title>Complete genome sequence of Tepidibacter sp. SWIR-1, isolated from a deep-sea hydrothermal vent.</title>
        <authorList>
            <person name="Li X."/>
        </authorList>
    </citation>
    <scope>NUCLEOTIDE SEQUENCE [LARGE SCALE GENOMIC DNA]</scope>
    <source>
        <strain evidence="11 12">SWIR-1</strain>
    </source>
</reference>
<organism evidence="11 12">
    <name type="scientific">Tepidibacter hydrothermalis</name>
    <dbReference type="NCBI Taxonomy" id="3036126"/>
    <lineage>
        <taxon>Bacteria</taxon>
        <taxon>Bacillati</taxon>
        <taxon>Bacillota</taxon>
        <taxon>Clostridia</taxon>
        <taxon>Peptostreptococcales</taxon>
        <taxon>Peptostreptococcaceae</taxon>
        <taxon>Tepidibacter</taxon>
    </lineage>
</organism>
<evidence type="ECO:0000313" key="12">
    <source>
        <dbReference type="Proteomes" id="UP001222800"/>
    </source>
</evidence>
<evidence type="ECO:0000256" key="5">
    <source>
        <dbReference type="ARBA" id="ARBA00022692"/>
    </source>
</evidence>
<evidence type="ECO:0000256" key="2">
    <source>
        <dbReference type="ARBA" id="ARBA00022448"/>
    </source>
</evidence>
<evidence type="ECO:0000256" key="10">
    <source>
        <dbReference type="SAM" id="Phobius"/>
    </source>
</evidence>
<proteinExistence type="predicted"/>
<comment type="subcellular location">
    <subcellularLocation>
        <location evidence="1">Cell membrane</location>
        <topology evidence="1">Multi-pass membrane protein</topology>
    </subcellularLocation>
</comment>
<dbReference type="InterPro" id="IPR003445">
    <property type="entry name" value="Cat_transpt"/>
</dbReference>
<feature type="transmembrane region" description="Helical" evidence="10">
    <location>
        <begin position="411"/>
        <end position="430"/>
    </location>
</feature>
<keyword evidence="9 10" id="KW-0472">Membrane</keyword>
<feature type="transmembrane region" description="Helical" evidence="10">
    <location>
        <begin position="230"/>
        <end position="251"/>
    </location>
</feature>
<feature type="transmembrane region" description="Helical" evidence="10">
    <location>
        <begin position="45"/>
        <end position="66"/>
    </location>
</feature>
<keyword evidence="8" id="KW-0406">Ion transport</keyword>
<feature type="transmembrane region" description="Helical" evidence="10">
    <location>
        <begin position="353"/>
        <end position="373"/>
    </location>
</feature>
<dbReference type="EMBL" id="CP120733">
    <property type="protein sequence ID" value="WFD09510.1"/>
    <property type="molecule type" value="Genomic_DNA"/>
</dbReference>
<feature type="transmembrane region" description="Helical" evidence="10">
    <location>
        <begin position="198"/>
        <end position="218"/>
    </location>
</feature>
<name>A0ABY8EF99_9FIRM</name>
<gene>
    <name evidence="11" type="ORF">P4S50_14095</name>
</gene>
<evidence type="ECO:0000256" key="4">
    <source>
        <dbReference type="ARBA" id="ARBA00022538"/>
    </source>
</evidence>
<dbReference type="Proteomes" id="UP001222800">
    <property type="component" value="Chromosome"/>
</dbReference>
<evidence type="ECO:0000313" key="11">
    <source>
        <dbReference type="EMBL" id="WFD09510.1"/>
    </source>
</evidence>
<dbReference type="PANTHER" id="PTHR32024">
    <property type="entry name" value="TRK SYSTEM POTASSIUM UPTAKE PROTEIN TRKG-RELATED"/>
    <property type="match status" value="1"/>
</dbReference>
<feature type="transmembrane region" description="Helical" evidence="10">
    <location>
        <begin position="78"/>
        <end position="102"/>
    </location>
</feature>
<dbReference type="NCBIfam" id="TIGR00933">
    <property type="entry name" value="2a38"/>
    <property type="match status" value="1"/>
</dbReference>
<evidence type="ECO:0000256" key="6">
    <source>
        <dbReference type="ARBA" id="ARBA00022958"/>
    </source>
</evidence>
<protein>
    <submittedName>
        <fullName evidence="11">TrkH family potassium uptake protein</fullName>
    </submittedName>
</protein>
<keyword evidence="6" id="KW-0630">Potassium</keyword>
<dbReference type="Pfam" id="PF02386">
    <property type="entry name" value="TrkH"/>
    <property type="match status" value="1"/>
</dbReference>
<feature type="transmembrane region" description="Helical" evidence="10">
    <location>
        <begin position="12"/>
        <end position="33"/>
    </location>
</feature>
<feature type="transmembrane region" description="Helical" evidence="10">
    <location>
        <begin position="312"/>
        <end position="332"/>
    </location>
</feature>
<keyword evidence="5 10" id="KW-0812">Transmembrane</keyword>
<keyword evidence="4" id="KW-0633">Potassium transport</keyword>
<evidence type="ECO:0000256" key="1">
    <source>
        <dbReference type="ARBA" id="ARBA00004651"/>
    </source>
</evidence>
<sequence>MLGKYIRKKKRLSPAQIMVIGFAMIILIGAMLLNTTIATNSGEKIGFVNALFTSTSAVCVTGLVVVDTGTYWTLFGKVVIITLIQVGGLGFMSMATMFAILVRKKIYLHQRLLIQEALNQYDLSGLVRLTRHILIGTFVIEGIGAAILASVFIPKMGFAKGIGYGVFHAISAFCNAGFDLMGNFSSLTSYVDNITVNMVIMMLIILGGLGFPVIFDIMKKRKFSKFNLHSKIVISISSFLILFGFILFFAIEYSNPDTLGNLSFKGKVLGALFQSVTTRTAGFNTIDLAAMKDSSKFLTVIFMFIGGSPGSTAGGIKTTTIGVLFLAVIAFVKGKEDVEAFGRRISYTVVNKALGVIAIGISIVVVLTMTLSLTDTKFTFIHILFEAVSAYGTVGLSIFGSPNLTTAGKLLIALSMFAGRVGALTILFAISNRKKKNIIRYPEEKVIVG</sequence>
<dbReference type="PANTHER" id="PTHR32024:SF1">
    <property type="entry name" value="KTR SYSTEM POTASSIUM UPTAKE PROTEIN B"/>
    <property type="match status" value="1"/>
</dbReference>
<evidence type="ECO:0000256" key="9">
    <source>
        <dbReference type="ARBA" id="ARBA00023136"/>
    </source>
</evidence>
<keyword evidence="2" id="KW-0813">Transport</keyword>
<dbReference type="RefSeq" id="WP_277731439.1">
    <property type="nucleotide sequence ID" value="NZ_CP120733.1"/>
</dbReference>
<dbReference type="InterPro" id="IPR004772">
    <property type="entry name" value="TrkH"/>
</dbReference>
<feature type="transmembrane region" description="Helical" evidence="10">
    <location>
        <begin position="133"/>
        <end position="154"/>
    </location>
</feature>